<proteinExistence type="predicted"/>
<dbReference type="EMBL" id="GBXM01053319">
    <property type="protein sequence ID" value="JAH55258.1"/>
    <property type="molecule type" value="Transcribed_RNA"/>
</dbReference>
<reference evidence="1" key="2">
    <citation type="journal article" date="2015" name="Fish Shellfish Immunol.">
        <title>Early steps in the European eel (Anguilla anguilla)-Vibrio vulnificus interaction in the gills: Role of the RtxA13 toxin.</title>
        <authorList>
            <person name="Callol A."/>
            <person name="Pajuelo D."/>
            <person name="Ebbesson L."/>
            <person name="Teles M."/>
            <person name="MacKenzie S."/>
            <person name="Amaro C."/>
        </authorList>
    </citation>
    <scope>NUCLEOTIDE SEQUENCE</scope>
</reference>
<evidence type="ECO:0000313" key="1">
    <source>
        <dbReference type="EMBL" id="JAH55258.1"/>
    </source>
</evidence>
<sequence>MGHIKMQVQVQFI</sequence>
<accession>A0A0E9TRB4</accession>
<organism evidence="1">
    <name type="scientific">Anguilla anguilla</name>
    <name type="common">European freshwater eel</name>
    <name type="synonym">Muraena anguilla</name>
    <dbReference type="NCBI Taxonomy" id="7936"/>
    <lineage>
        <taxon>Eukaryota</taxon>
        <taxon>Metazoa</taxon>
        <taxon>Chordata</taxon>
        <taxon>Craniata</taxon>
        <taxon>Vertebrata</taxon>
        <taxon>Euteleostomi</taxon>
        <taxon>Actinopterygii</taxon>
        <taxon>Neopterygii</taxon>
        <taxon>Teleostei</taxon>
        <taxon>Anguilliformes</taxon>
        <taxon>Anguillidae</taxon>
        <taxon>Anguilla</taxon>
    </lineage>
</organism>
<protein>
    <submittedName>
        <fullName evidence="1">Uncharacterized protein</fullName>
    </submittedName>
</protein>
<reference evidence="1" key="1">
    <citation type="submission" date="2014-11" db="EMBL/GenBank/DDBJ databases">
        <authorList>
            <person name="Amaro Gonzalez C."/>
        </authorList>
    </citation>
    <scope>NUCLEOTIDE SEQUENCE</scope>
</reference>
<name>A0A0E9TRB4_ANGAN</name>